<dbReference type="EMBL" id="CP090892">
    <property type="protein sequence ID" value="ULU04462.1"/>
    <property type="molecule type" value="Genomic_DNA"/>
</dbReference>
<name>A0AAE9DHG7_CAEBR</name>
<proteinExistence type="predicted"/>
<accession>A0AAE9DHG7</accession>
<sequence length="144" mass="16769">MIRNIAIASIVLCAFVNTQRTPSTEVIDKILGSAETKTIEQINKEIDRLVEKLDDKTRAEHKAWKLKVEKDERERKSRIFKVLPKLSTRTQQKLIRIVMTQQNQTLSVGEKERILKHISTSMDNNTKNELARFLTDKDLFSLIY</sequence>
<protein>
    <submittedName>
        <fullName evidence="2">Uncharacterized protein</fullName>
    </submittedName>
</protein>
<reference evidence="2 4" key="2">
    <citation type="submission" date="2022-05" db="EMBL/GenBank/DDBJ databases">
        <title>Chromosome-level reference genomes for two strains of Caenorhabditis briggsae: an improved platform for comparative genomics.</title>
        <authorList>
            <person name="Stevens L."/>
            <person name="Andersen E.C."/>
        </authorList>
    </citation>
    <scope>NUCLEOTIDE SEQUENCE [LARGE SCALE GENOMIC DNA]</scope>
    <source>
        <strain evidence="2">QX1410_ONT</strain>
        <tissue evidence="2">Whole-organism</tissue>
    </source>
</reference>
<reference evidence="3 5" key="1">
    <citation type="submission" date="2022-04" db="EMBL/GenBank/DDBJ databases">
        <title>Chromosome-level reference genomes for two strains of Caenorhabditis briggsae: an improved platform for comparative genomics.</title>
        <authorList>
            <person name="Stevens L."/>
            <person name="Andersen E."/>
        </authorList>
    </citation>
    <scope>NUCLEOTIDE SEQUENCE [LARGE SCALE GENOMIC DNA]</scope>
    <source>
        <strain evidence="3">VX34</strain>
        <tissue evidence="3">Whole-organism</tissue>
    </source>
</reference>
<gene>
    <name evidence="2" type="ORF">L3Y34_017318</name>
    <name evidence="3" type="ORF">L5515_013462</name>
</gene>
<keyword evidence="1" id="KW-0732">Signal</keyword>
<dbReference type="AlphaFoldDB" id="A0AAE9DHG7"/>
<dbReference type="EMBL" id="CP092621">
    <property type="protein sequence ID" value="UMM16460.1"/>
    <property type="molecule type" value="Genomic_DNA"/>
</dbReference>
<dbReference type="KEGG" id="cbr:CBG_00652"/>
<evidence type="ECO:0000313" key="4">
    <source>
        <dbReference type="Proteomes" id="UP000827892"/>
    </source>
</evidence>
<evidence type="ECO:0000313" key="3">
    <source>
        <dbReference type="EMBL" id="UMM16460.1"/>
    </source>
</evidence>
<feature type="chain" id="PRO_5044706887" evidence="1">
    <location>
        <begin position="19"/>
        <end position="144"/>
    </location>
</feature>
<dbReference type="Proteomes" id="UP000829354">
    <property type="component" value="Chromosome II"/>
</dbReference>
<evidence type="ECO:0000313" key="5">
    <source>
        <dbReference type="Proteomes" id="UP000829354"/>
    </source>
</evidence>
<feature type="signal peptide" evidence="1">
    <location>
        <begin position="1"/>
        <end position="18"/>
    </location>
</feature>
<evidence type="ECO:0000313" key="2">
    <source>
        <dbReference type="EMBL" id="ULU04462.1"/>
    </source>
</evidence>
<evidence type="ECO:0000256" key="1">
    <source>
        <dbReference type="SAM" id="SignalP"/>
    </source>
</evidence>
<dbReference type="OMA" id="EHKAWKL"/>
<dbReference type="Proteomes" id="UP000827892">
    <property type="component" value="Chromosome II"/>
</dbReference>
<organism evidence="2 4">
    <name type="scientific">Caenorhabditis briggsae</name>
    <dbReference type="NCBI Taxonomy" id="6238"/>
    <lineage>
        <taxon>Eukaryota</taxon>
        <taxon>Metazoa</taxon>
        <taxon>Ecdysozoa</taxon>
        <taxon>Nematoda</taxon>
        <taxon>Chromadorea</taxon>
        <taxon>Rhabditida</taxon>
        <taxon>Rhabditina</taxon>
        <taxon>Rhabditomorpha</taxon>
        <taxon>Rhabditoidea</taxon>
        <taxon>Rhabditidae</taxon>
        <taxon>Peloderinae</taxon>
        <taxon>Caenorhabditis</taxon>
    </lineage>
</organism>
<keyword evidence="5" id="KW-1185">Reference proteome</keyword>